<dbReference type="KEGG" id="mrr:Moror_1416"/>
<proteinExistence type="predicted"/>
<gene>
    <name evidence="1" type="ORF">Moror_1416</name>
</gene>
<keyword evidence="2" id="KW-1185">Reference proteome</keyword>
<dbReference type="AlphaFoldDB" id="V2X3M3"/>
<evidence type="ECO:0000313" key="1">
    <source>
        <dbReference type="EMBL" id="ESK93718.1"/>
    </source>
</evidence>
<dbReference type="EMBL" id="AWSO01000178">
    <property type="protein sequence ID" value="ESK93718.1"/>
    <property type="molecule type" value="Genomic_DNA"/>
</dbReference>
<dbReference type="PANTHER" id="PTHR28589">
    <property type="entry name" value="28S RIBOSOMAL PROTEIN S34, MITOCHONDRIAL"/>
    <property type="match status" value="1"/>
</dbReference>
<evidence type="ECO:0000313" key="2">
    <source>
        <dbReference type="Proteomes" id="UP000017559"/>
    </source>
</evidence>
<organism evidence="1 2">
    <name type="scientific">Moniliophthora roreri (strain MCA 2997)</name>
    <name type="common">Cocoa frosty pod rot fungus</name>
    <name type="synonym">Crinipellis roreri</name>
    <dbReference type="NCBI Taxonomy" id="1381753"/>
    <lineage>
        <taxon>Eukaryota</taxon>
        <taxon>Fungi</taxon>
        <taxon>Dikarya</taxon>
        <taxon>Basidiomycota</taxon>
        <taxon>Agaricomycotina</taxon>
        <taxon>Agaricomycetes</taxon>
        <taxon>Agaricomycetidae</taxon>
        <taxon>Agaricales</taxon>
        <taxon>Marasmiineae</taxon>
        <taxon>Marasmiaceae</taxon>
        <taxon>Moniliophthora</taxon>
    </lineage>
</organism>
<name>V2X3M3_MONRO</name>
<comment type="caution">
    <text evidence="1">The sequence shown here is derived from an EMBL/GenBank/DDBJ whole genome shotgun (WGS) entry which is preliminary data.</text>
</comment>
<accession>V2X3M3</accession>
<protein>
    <submittedName>
        <fullName evidence="1">Uncharacterized protein</fullName>
    </submittedName>
</protein>
<dbReference type="GO" id="GO:0005739">
    <property type="term" value="C:mitochondrion"/>
    <property type="evidence" value="ECO:0007669"/>
    <property type="project" value="InterPro"/>
</dbReference>
<dbReference type="Proteomes" id="UP000017559">
    <property type="component" value="Unassembled WGS sequence"/>
</dbReference>
<dbReference type="InterPro" id="IPR032053">
    <property type="entry name" value="Ribosomal_mS34"/>
</dbReference>
<reference evidence="1 2" key="1">
    <citation type="journal article" date="2014" name="BMC Genomics">
        <title>Genome and secretome analysis of the hemibiotrophic fungal pathogen, Moniliophthora roreri, which causes frosty pod rot disease of cacao: mechanisms of the biotrophic and necrotrophic phases.</title>
        <authorList>
            <person name="Meinhardt L.W."/>
            <person name="Costa G.G.L."/>
            <person name="Thomazella D.P.T."/>
            <person name="Teixeira P.J.P.L."/>
            <person name="Carazzolle M.F."/>
            <person name="Schuster S.C."/>
            <person name="Carlson J.E."/>
            <person name="Guiltinan M.J."/>
            <person name="Mieczkowski P."/>
            <person name="Farmer A."/>
            <person name="Ramaraj T."/>
            <person name="Crozier J."/>
            <person name="Davis R.E."/>
            <person name="Shao J."/>
            <person name="Melnick R.L."/>
            <person name="Pereira G.A.G."/>
            <person name="Bailey B.A."/>
        </authorList>
    </citation>
    <scope>NUCLEOTIDE SEQUENCE [LARGE SCALE GENOMIC DNA]</scope>
    <source>
        <strain evidence="1 2">MCA 2997</strain>
    </source>
</reference>
<dbReference type="PANTHER" id="PTHR28589:SF1">
    <property type="entry name" value="SMALL RIBOSOMAL SUBUNIT PROTEIN MS34"/>
    <property type="match status" value="1"/>
</dbReference>
<dbReference type="GO" id="GO:0003735">
    <property type="term" value="F:structural constituent of ribosome"/>
    <property type="evidence" value="ECO:0007669"/>
    <property type="project" value="InterPro"/>
</dbReference>
<sequence length="126" mass="14211">MFWTSIRSSPPDLSRTLQKLLPKKLPPSLTTPKGNLFEVLSKTASGGVGKHVYQTRWSRKQISDSYWVVTRTKLKCEGKHGKAWGKLVWRGKEVSEREELIRGSLKYNWAEGHSKADASASQAQAQ</sequence>
<dbReference type="HOGENOM" id="CLU_146166_0_0_1"/>
<dbReference type="Pfam" id="PF16053">
    <property type="entry name" value="MRP-S34"/>
    <property type="match status" value="1"/>
</dbReference>
<dbReference type="OrthoDB" id="16434at2759"/>